<evidence type="ECO:0000313" key="4">
    <source>
        <dbReference type="Proteomes" id="UP001238096"/>
    </source>
</evidence>
<evidence type="ECO:0000313" key="3">
    <source>
        <dbReference type="EMBL" id="WMB27622.1"/>
    </source>
</evidence>
<dbReference type="GO" id="GO:0016787">
    <property type="term" value="F:hydrolase activity"/>
    <property type="evidence" value="ECO:0007669"/>
    <property type="project" value="UniProtKB-KW"/>
</dbReference>
<sequence>MKKLLACMLMTFFVSPIPVISTEKEPILSGNRLYQLSQNVVSETLYYNFIPQNPNLYRVAQTYSDSDLTKLANVLEPNTNFQIKNLLLNKAGIPIFELTNGNYIEASKKLIYSDQILSQSTIAISFWLQDGFIVYNQPVTKDSRPIKTDLVAYQKVNATKIAKTEAGNSYYINGKGWVRQADLSMTDNRMVRVQELLINKYNNSNYSVFVKQLDTQASAGINAEQAMYSASVAKLAILYFVQDKINSGQLQANKTLTYKEEVNKFRGAYDPEGSGQISKKADNNNYTVDDLLQATAKHSDNVATNILGYYLANKYDKAFYQQIDTVSGRHWDMENRKFSAHIAANLMEAIYYQNGTIISYLSDTDFDNQRISKNIPVPVAHKIGDAYDYKHDVAIVYGETPFIISIFTNNASYDDITRISDDVYSILK</sequence>
<dbReference type="Pfam" id="PF19087">
    <property type="entry name" value="DUF5776"/>
    <property type="match status" value="1"/>
</dbReference>
<dbReference type="PANTHER" id="PTHR35333">
    <property type="entry name" value="BETA-LACTAMASE"/>
    <property type="match status" value="1"/>
</dbReference>
<proteinExistence type="predicted"/>
<feature type="domain" description="Beta-lactamase class A catalytic" evidence="1">
    <location>
        <begin position="207"/>
        <end position="408"/>
    </location>
</feature>
<keyword evidence="3" id="KW-0378">Hydrolase</keyword>
<dbReference type="Proteomes" id="UP001238096">
    <property type="component" value="Chromosome"/>
</dbReference>
<feature type="domain" description="DUF5776" evidence="2">
    <location>
        <begin position="46"/>
        <end position="111"/>
    </location>
</feature>
<evidence type="ECO:0000259" key="1">
    <source>
        <dbReference type="Pfam" id="PF13354"/>
    </source>
</evidence>
<dbReference type="SUPFAM" id="SSF56601">
    <property type="entry name" value="beta-lactamase/transpeptidase-like"/>
    <property type="match status" value="1"/>
</dbReference>
<organism evidence="3 4">
    <name type="scientific">Streptococcus didelphis</name>
    <dbReference type="NCBI Taxonomy" id="102886"/>
    <lineage>
        <taxon>Bacteria</taxon>
        <taxon>Bacillati</taxon>
        <taxon>Bacillota</taxon>
        <taxon>Bacilli</taxon>
        <taxon>Lactobacillales</taxon>
        <taxon>Streptococcaceae</taxon>
        <taxon>Streptococcus</taxon>
    </lineage>
</organism>
<keyword evidence="4" id="KW-1185">Reference proteome</keyword>
<dbReference type="EMBL" id="CP110509">
    <property type="protein sequence ID" value="WMB27622.1"/>
    <property type="molecule type" value="Genomic_DNA"/>
</dbReference>
<dbReference type="InterPro" id="IPR044081">
    <property type="entry name" value="DUF5776"/>
</dbReference>
<dbReference type="InterPro" id="IPR012338">
    <property type="entry name" value="Beta-lactam/transpept-like"/>
</dbReference>
<dbReference type="PANTHER" id="PTHR35333:SF3">
    <property type="entry name" value="BETA-LACTAMASE-TYPE TRANSPEPTIDASE FOLD CONTAINING PROTEIN"/>
    <property type="match status" value="1"/>
</dbReference>
<gene>
    <name evidence="3" type="ORF">N1496_05615</name>
</gene>
<protein>
    <submittedName>
        <fullName evidence="3">Serine hydrolase</fullName>
    </submittedName>
</protein>
<name>A0ABY9LFD9_9STRE</name>
<dbReference type="InterPro" id="IPR045155">
    <property type="entry name" value="Beta-lactam_cat"/>
</dbReference>
<dbReference type="InterPro" id="IPR000871">
    <property type="entry name" value="Beta-lactam_class-A"/>
</dbReference>
<accession>A0ABY9LFD9</accession>
<evidence type="ECO:0000259" key="2">
    <source>
        <dbReference type="Pfam" id="PF19087"/>
    </source>
</evidence>
<dbReference type="Gene3D" id="3.40.710.10">
    <property type="entry name" value="DD-peptidase/beta-lactamase superfamily"/>
    <property type="match status" value="1"/>
</dbReference>
<dbReference type="Pfam" id="PF13354">
    <property type="entry name" value="Beta-lactamase2"/>
    <property type="match status" value="1"/>
</dbReference>
<dbReference type="RefSeq" id="WP_018367246.1">
    <property type="nucleotide sequence ID" value="NZ_CP104407.1"/>
</dbReference>
<reference evidence="4" key="1">
    <citation type="submission" date="2022-10" db="EMBL/GenBank/DDBJ databases">
        <title>Streptococcus didelphis as causative of fatal infections in opossums (Didelphis albiventris).</title>
        <authorList>
            <person name="Breyer G.M."/>
            <person name="Da Silva M.E.R.J."/>
            <person name="Siqueira F.M."/>
        </authorList>
    </citation>
    <scope>NUCLEOTIDE SEQUENCE [LARGE SCALE GENOMIC DNA]</scope>
    <source>
        <strain evidence="4">LBVP101/21</strain>
    </source>
</reference>